<dbReference type="InterPro" id="IPR050126">
    <property type="entry name" value="Ap4A_hydrolase"/>
</dbReference>
<feature type="domain" description="Calcineurin-like phosphoesterase" evidence="1">
    <location>
        <begin position="2"/>
        <end position="173"/>
    </location>
</feature>
<organism evidence="2 3">
    <name type="scientific">Priestia endophytica DSM 13796</name>
    <dbReference type="NCBI Taxonomy" id="1121089"/>
    <lineage>
        <taxon>Bacteria</taxon>
        <taxon>Bacillati</taxon>
        <taxon>Bacillota</taxon>
        <taxon>Bacilli</taxon>
        <taxon>Bacillales</taxon>
        <taxon>Bacillaceae</taxon>
        <taxon>Priestia</taxon>
    </lineage>
</organism>
<dbReference type="InterPro" id="IPR004843">
    <property type="entry name" value="Calcineurin-like_PHP"/>
</dbReference>
<protein>
    <submittedName>
        <fullName evidence="2">Serine/threonine protein phosphatase 1</fullName>
    </submittedName>
</protein>
<dbReference type="PANTHER" id="PTHR42850:SF4">
    <property type="entry name" value="ZINC-DEPENDENT ENDOPOLYPHOSPHATASE"/>
    <property type="match status" value="1"/>
</dbReference>
<dbReference type="InterPro" id="IPR029052">
    <property type="entry name" value="Metallo-depent_PP-like"/>
</dbReference>
<dbReference type="Pfam" id="PF00149">
    <property type="entry name" value="Metallophos"/>
    <property type="match status" value="1"/>
</dbReference>
<gene>
    <name evidence="2" type="ORF">SAMN02745910_04571</name>
</gene>
<comment type="caution">
    <text evidence="2">The sequence shown here is derived from an EMBL/GenBank/DDBJ whole genome shotgun (WGS) entry which is preliminary data.</text>
</comment>
<sequence length="231" mass="26729">MRKFVISDIHGNYDGMMKLFQFAKFDPLKDQLVVMGDMINRGSQSGEVLREIKRLHETYENVYATIGNHEEMMLWYLDQKSDMWAHFGGKECAASINDVFKKEGVSQAVEWVKSLPLYMEDNQFIYAHAGMLSLKDRNKRSNLWLKKKELYTLNPQLFLAHFNGKVLIHGHTPTCFAIYDGARLNIDLGASVMKNGRLGLIELEQKVVYSYHFAEDRVAMENIKDLAHQMN</sequence>
<accession>A0A1I6BYS3</accession>
<dbReference type="GeneID" id="93713103"/>
<dbReference type="Gene3D" id="3.60.21.10">
    <property type="match status" value="1"/>
</dbReference>
<reference evidence="2 3" key="1">
    <citation type="submission" date="2016-10" db="EMBL/GenBank/DDBJ databases">
        <authorList>
            <person name="Varghese N."/>
            <person name="Submissions S."/>
        </authorList>
    </citation>
    <scope>NUCLEOTIDE SEQUENCE [LARGE SCALE GENOMIC DNA]</scope>
    <source>
        <strain evidence="2 3">DSM 13796</strain>
    </source>
</reference>
<evidence type="ECO:0000259" key="1">
    <source>
        <dbReference type="Pfam" id="PF00149"/>
    </source>
</evidence>
<dbReference type="Proteomes" id="UP000182762">
    <property type="component" value="Unassembled WGS sequence"/>
</dbReference>
<dbReference type="EMBL" id="FOXX01000017">
    <property type="protein sequence ID" value="SFQ86081.1"/>
    <property type="molecule type" value="Genomic_DNA"/>
</dbReference>
<dbReference type="SUPFAM" id="SSF56300">
    <property type="entry name" value="Metallo-dependent phosphatases"/>
    <property type="match status" value="1"/>
</dbReference>
<dbReference type="PANTHER" id="PTHR42850">
    <property type="entry name" value="METALLOPHOSPHOESTERASE"/>
    <property type="match status" value="1"/>
</dbReference>
<name>A0A1I6BYS3_9BACI</name>
<evidence type="ECO:0000313" key="2">
    <source>
        <dbReference type="EMBL" id="SFQ86081.1"/>
    </source>
</evidence>
<dbReference type="RefSeq" id="WP_061802933.1">
    <property type="nucleotide sequence ID" value="NZ_FOXX01000017.1"/>
</dbReference>
<evidence type="ECO:0000313" key="3">
    <source>
        <dbReference type="Proteomes" id="UP000182762"/>
    </source>
</evidence>
<proteinExistence type="predicted"/>
<keyword evidence="3" id="KW-1185">Reference proteome</keyword>